<name>K9AM73_9STAP</name>
<keyword evidence="2" id="KW-1003">Cell membrane</keyword>
<reference evidence="7 8" key="1">
    <citation type="journal article" date="2013" name="Genome Announc.">
        <title>Genome Sequence of Staphylococcus massiliensis Strain S46, Isolated from the Surface of Healthy Human Skin.</title>
        <authorList>
            <person name="Srivastav R."/>
            <person name="Singh A."/>
            <person name="Jangir P.K."/>
            <person name="Kumari C."/>
            <person name="Muduli S."/>
            <person name="Sharma R."/>
        </authorList>
    </citation>
    <scope>NUCLEOTIDE SEQUENCE [LARGE SCALE GENOMIC DNA]</scope>
    <source>
        <strain evidence="7 8">S46</strain>
    </source>
</reference>
<dbReference type="AlphaFoldDB" id="K9AM73"/>
<dbReference type="GO" id="GO:0005886">
    <property type="term" value="C:plasma membrane"/>
    <property type="evidence" value="ECO:0007669"/>
    <property type="project" value="UniProtKB-SubCell"/>
</dbReference>
<sequence length="120" mass="13756">MKSFDSVFKRYIFFYICLVVTLTIIYIFTLHNLVLGLIVGTIASLINTYIFEIYLSRATKNDTSRVSTGSVWRYLVVILACLVWVIGTEQFVSIIGILFGILIAYILIVMRPVFNNMNKN</sequence>
<keyword evidence="3 6" id="KW-0812">Transmembrane</keyword>
<feature type="transmembrane region" description="Helical" evidence="6">
    <location>
        <begin position="71"/>
        <end position="87"/>
    </location>
</feature>
<keyword evidence="5 6" id="KW-0472">Membrane</keyword>
<comment type="caution">
    <text evidence="7">The sequence shown here is derived from an EMBL/GenBank/DDBJ whole genome shotgun (WGS) entry which is preliminary data.</text>
</comment>
<evidence type="ECO:0000256" key="6">
    <source>
        <dbReference type="SAM" id="Phobius"/>
    </source>
</evidence>
<evidence type="ECO:0000313" key="7">
    <source>
        <dbReference type="EMBL" id="EKU47166.1"/>
    </source>
</evidence>
<gene>
    <name evidence="7" type="ORF">C273_07997</name>
</gene>
<dbReference type="PATRIC" id="fig|1229783.3.peg.1611"/>
<dbReference type="EMBL" id="AMSQ01000012">
    <property type="protein sequence ID" value="EKU47166.1"/>
    <property type="molecule type" value="Genomic_DNA"/>
</dbReference>
<evidence type="ECO:0008006" key="9">
    <source>
        <dbReference type="Google" id="ProtNLM"/>
    </source>
</evidence>
<accession>K9AM73</accession>
<feature type="transmembrane region" description="Helical" evidence="6">
    <location>
        <begin position="93"/>
        <end position="114"/>
    </location>
</feature>
<dbReference type="Proteomes" id="UP000009885">
    <property type="component" value="Unassembled WGS sequence"/>
</dbReference>
<evidence type="ECO:0000256" key="1">
    <source>
        <dbReference type="ARBA" id="ARBA00004651"/>
    </source>
</evidence>
<evidence type="ECO:0000256" key="2">
    <source>
        <dbReference type="ARBA" id="ARBA00022475"/>
    </source>
</evidence>
<evidence type="ECO:0000313" key="8">
    <source>
        <dbReference type="Proteomes" id="UP000009885"/>
    </source>
</evidence>
<keyword evidence="4 6" id="KW-1133">Transmembrane helix</keyword>
<comment type="subcellular location">
    <subcellularLocation>
        <location evidence="1">Cell membrane</location>
        <topology evidence="1">Multi-pass membrane protein</topology>
    </subcellularLocation>
</comment>
<feature type="transmembrane region" description="Helical" evidence="6">
    <location>
        <begin position="34"/>
        <end position="51"/>
    </location>
</feature>
<dbReference type="InterPro" id="IPR005598">
    <property type="entry name" value="ATP_synth_I"/>
</dbReference>
<dbReference type="STRING" id="1229783.C273_07997"/>
<feature type="transmembrane region" description="Helical" evidence="6">
    <location>
        <begin position="12"/>
        <end position="28"/>
    </location>
</feature>
<keyword evidence="8" id="KW-1185">Reference proteome</keyword>
<dbReference type="eggNOG" id="ENOG50334YY">
    <property type="taxonomic scope" value="Bacteria"/>
</dbReference>
<evidence type="ECO:0000256" key="3">
    <source>
        <dbReference type="ARBA" id="ARBA00022692"/>
    </source>
</evidence>
<evidence type="ECO:0000256" key="5">
    <source>
        <dbReference type="ARBA" id="ARBA00023136"/>
    </source>
</evidence>
<protein>
    <recommendedName>
        <fullName evidence="9">ATP synthase I</fullName>
    </recommendedName>
</protein>
<dbReference type="Pfam" id="PF03899">
    <property type="entry name" value="ATP-synt_I"/>
    <property type="match status" value="1"/>
</dbReference>
<evidence type="ECO:0000256" key="4">
    <source>
        <dbReference type="ARBA" id="ARBA00022989"/>
    </source>
</evidence>
<dbReference type="OrthoDB" id="2418190at2"/>
<organism evidence="7 8">
    <name type="scientific">Staphylococcus massiliensis S46</name>
    <dbReference type="NCBI Taxonomy" id="1229783"/>
    <lineage>
        <taxon>Bacteria</taxon>
        <taxon>Bacillati</taxon>
        <taxon>Bacillota</taxon>
        <taxon>Bacilli</taxon>
        <taxon>Bacillales</taxon>
        <taxon>Staphylococcaceae</taxon>
        <taxon>Staphylococcus</taxon>
    </lineage>
</organism>
<proteinExistence type="predicted"/>